<accession>A0AAN8T129</accession>
<evidence type="ECO:0000256" key="1">
    <source>
        <dbReference type="SAM" id="MobiDB-lite"/>
    </source>
</evidence>
<dbReference type="EMBL" id="JBANQN010000009">
    <property type="protein sequence ID" value="KAK6779309.1"/>
    <property type="molecule type" value="Genomic_DNA"/>
</dbReference>
<keyword evidence="3" id="KW-1185">Reference proteome</keyword>
<comment type="caution">
    <text evidence="2">The sequence shown here is derived from an EMBL/GenBank/DDBJ whole genome shotgun (WGS) entry which is preliminary data.</text>
</comment>
<sequence>MKEKEKKGEEKRVVSLTLPLD</sequence>
<proteinExistence type="predicted"/>
<evidence type="ECO:0000313" key="2">
    <source>
        <dbReference type="EMBL" id="KAK6779309.1"/>
    </source>
</evidence>
<evidence type="ECO:0000313" key="3">
    <source>
        <dbReference type="Proteomes" id="UP001371456"/>
    </source>
</evidence>
<gene>
    <name evidence="2" type="ORF">RDI58_021493</name>
</gene>
<dbReference type="AlphaFoldDB" id="A0AAN8T129"/>
<organism evidence="2 3">
    <name type="scientific">Solanum bulbocastanum</name>
    <name type="common">Wild potato</name>
    <dbReference type="NCBI Taxonomy" id="147425"/>
    <lineage>
        <taxon>Eukaryota</taxon>
        <taxon>Viridiplantae</taxon>
        <taxon>Streptophyta</taxon>
        <taxon>Embryophyta</taxon>
        <taxon>Tracheophyta</taxon>
        <taxon>Spermatophyta</taxon>
        <taxon>Magnoliopsida</taxon>
        <taxon>eudicotyledons</taxon>
        <taxon>Gunneridae</taxon>
        <taxon>Pentapetalae</taxon>
        <taxon>asterids</taxon>
        <taxon>lamiids</taxon>
        <taxon>Solanales</taxon>
        <taxon>Solanaceae</taxon>
        <taxon>Solanoideae</taxon>
        <taxon>Solaneae</taxon>
        <taxon>Solanum</taxon>
    </lineage>
</organism>
<protein>
    <submittedName>
        <fullName evidence="2">Uncharacterized protein</fullName>
    </submittedName>
</protein>
<feature type="region of interest" description="Disordered" evidence="1">
    <location>
        <begin position="1"/>
        <end position="21"/>
    </location>
</feature>
<feature type="compositionally biased region" description="Basic and acidic residues" evidence="1">
    <location>
        <begin position="1"/>
        <end position="13"/>
    </location>
</feature>
<dbReference type="Proteomes" id="UP001371456">
    <property type="component" value="Unassembled WGS sequence"/>
</dbReference>
<name>A0AAN8T129_SOLBU</name>
<reference evidence="2 3" key="1">
    <citation type="submission" date="2024-02" db="EMBL/GenBank/DDBJ databases">
        <title>de novo genome assembly of Solanum bulbocastanum strain 11H21.</title>
        <authorList>
            <person name="Hosaka A.J."/>
        </authorList>
    </citation>
    <scope>NUCLEOTIDE SEQUENCE [LARGE SCALE GENOMIC DNA]</scope>
    <source>
        <tissue evidence="2">Young leaves</tissue>
    </source>
</reference>